<dbReference type="PRINTS" id="PR00097">
    <property type="entry name" value="ANTSNTHASEII"/>
</dbReference>
<dbReference type="InterPro" id="IPR015890">
    <property type="entry name" value="Chorismate_C"/>
</dbReference>
<dbReference type="Pfam" id="PF00425">
    <property type="entry name" value="Chorismate_bind"/>
    <property type="match status" value="1"/>
</dbReference>
<evidence type="ECO:0000256" key="4">
    <source>
        <dbReference type="ARBA" id="ARBA00047683"/>
    </source>
</evidence>
<evidence type="ECO:0000256" key="2">
    <source>
        <dbReference type="ARBA" id="ARBA00022962"/>
    </source>
</evidence>
<evidence type="ECO:0000256" key="3">
    <source>
        <dbReference type="ARBA" id="ARBA00023239"/>
    </source>
</evidence>
<dbReference type="SUPFAM" id="SSF52317">
    <property type="entry name" value="Class I glutamine amidotransferase-like"/>
    <property type="match status" value="1"/>
</dbReference>
<dbReference type="Gene3D" id="3.40.50.880">
    <property type="match status" value="1"/>
</dbReference>
<dbReference type="RefSeq" id="WP_273938868.1">
    <property type="nucleotide sequence ID" value="NZ_CP097263.1"/>
</dbReference>
<proteinExistence type="predicted"/>
<dbReference type="SUPFAM" id="SSF56322">
    <property type="entry name" value="ADC synthase"/>
    <property type="match status" value="1"/>
</dbReference>
<dbReference type="PRINTS" id="PR00096">
    <property type="entry name" value="GATASE"/>
</dbReference>
<evidence type="ECO:0000313" key="7">
    <source>
        <dbReference type="EMBL" id="MFC0540102.1"/>
    </source>
</evidence>
<dbReference type="InterPro" id="IPR019999">
    <property type="entry name" value="Anth_synth_I-like"/>
</dbReference>
<evidence type="ECO:0000259" key="5">
    <source>
        <dbReference type="Pfam" id="PF00117"/>
    </source>
</evidence>
<keyword evidence="3" id="KW-0456">Lyase</keyword>
<name>A0ABV6MIZ2_9PSEU</name>
<dbReference type="Proteomes" id="UP001589810">
    <property type="component" value="Unassembled WGS sequence"/>
</dbReference>
<evidence type="ECO:0000256" key="1">
    <source>
        <dbReference type="ARBA" id="ARBA00012266"/>
    </source>
</evidence>
<dbReference type="CDD" id="cd01743">
    <property type="entry name" value="GATase1_Anthranilate_Synthase"/>
    <property type="match status" value="1"/>
</dbReference>
<sequence length="599" mass="64961">MLLDRIFDFSAYALLRRSPDTVDVLVGDVVSVPSLADIPLSSNEVLAIVPYRQIAERGFECVDDGAELLVLRVCERETVSLDEVLERVPDVPFSLVDAGFDIDDASYGEIVRKVLAEEIGQGAGANFVIKRTYTATIPSYTPATALAVFRRLLISERGAYWTFLVNTGDRTFVGATPERHVSVSDGIAMMNPISGTYRHPSGQPDRSELLEFLADSKETDELYMVVDEELKMMARVAARGGRVLGPYLKEMSRLTHTEYLLAGQTTVDVRDVLRETMFAPTVTGSPLENACRVIARYEQRGRGYYAGVLALIGPNGSSLDAPIMIRTAEISPSGSLQVAVGATLVRNSLPENEIAETYAKAAGVLSALHGQSVATLDTPSFAQDVQVLSALAARNDRLARFWLDQHASFDAPFAGRSVLVIDGEDTFTAMLSHLLQTLGFTVSIAMHDSVGMLSGHDLVIAGPGPGDPREHSSPKIAALRRHILEVLESGTPLLAICLGHQVLSSLLGFPLIRKALPYQGVQREITFFGQPQRVGFYSTFVATGTVPGTEICADPSTSEVHALRAPGFASTQFHPESVLTEHGIDILEQLLRDLLHPSE</sequence>
<evidence type="ECO:0000259" key="6">
    <source>
        <dbReference type="Pfam" id="PF00425"/>
    </source>
</evidence>
<accession>A0ABV6MIZ2</accession>
<dbReference type="Pfam" id="PF00117">
    <property type="entry name" value="GATase"/>
    <property type="match status" value="1"/>
</dbReference>
<dbReference type="Gene3D" id="3.60.120.10">
    <property type="entry name" value="Anthranilate synthase"/>
    <property type="match status" value="1"/>
</dbReference>
<organism evidence="7 8">
    <name type="scientific">Kutzneria chonburiensis</name>
    <dbReference type="NCBI Taxonomy" id="1483604"/>
    <lineage>
        <taxon>Bacteria</taxon>
        <taxon>Bacillati</taxon>
        <taxon>Actinomycetota</taxon>
        <taxon>Actinomycetes</taxon>
        <taxon>Pseudonocardiales</taxon>
        <taxon>Pseudonocardiaceae</taxon>
        <taxon>Kutzneria</taxon>
    </lineage>
</organism>
<dbReference type="PANTHER" id="PTHR11236">
    <property type="entry name" value="AMINOBENZOATE/ANTHRANILATE SYNTHASE"/>
    <property type="match status" value="1"/>
</dbReference>
<feature type="domain" description="Glutamine amidotransferase" evidence="5">
    <location>
        <begin position="419"/>
        <end position="591"/>
    </location>
</feature>
<comment type="caution">
    <text evidence="7">The sequence shown here is derived from an EMBL/GenBank/DDBJ whole genome shotgun (WGS) entry which is preliminary data.</text>
</comment>
<evidence type="ECO:0000313" key="8">
    <source>
        <dbReference type="Proteomes" id="UP001589810"/>
    </source>
</evidence>
<dbReference type="PROSITE" id="PS51273">
    <property type="entry name" value="GATASE_TYPE_1"/>
    <property type="match status" value="1"/>
</dbReference>
<dbReference type="PRINTS" id="PR00099">
    <property type="entry name" value="CPSGATASE"/>
</dbReference>
<keyword evidence="8" id="KW-1185">Reference proteome</keyword>
<keyword evidence="2" id="KW-0315">Glutamine amidotransferase</keyword>
<protein>
    <recommendedName>
        <fullName evidence="1">anthranilate synthase</fullName>
        <ecNumber evidence="1">4.1.3.27</ecNumber>
    </recommendedName>
</protein>
<feature type="domain" description="Chorismate-utilising enzyme C-terminal" evidence="6">
    <location>
        <begin position="106"/>
        <end position="360"/>
    </location>
</feature>
<dbReference type="EMBL" id="JBHLUD010000001">
    <property type="protein sequence ID" value="MFC0540102.1"/>
    <property type="molecule type" value="Genomic_DNA"/>
</dbReference>
<dbReference type="InterPro" id="IPR017926">
    <property type="entry name" value="GATASE"/>
</dbReference>
<dbReference type="EC" id="4.1.3.27" evidence="1"/>
<gene>
    <name evidence="7" type="ORF">ACFFH7_01350</name>
</gene>
<reference evidence="7 8" key="1">
    <citation type="submission" date="2024-09" db="EMBL/GenBank/DDBJ databases">
        <authorList>
            <person name="Sun Q."/>
            <person name="Mori K."/>
        </authorList>
    </citation>
    <scope>NUCLEOTIDE SEQUENCE [LARGE SCALE GENOMIC DNA]</scope>
    <source>
        <strain evidence="7 8">TBRC 1432</strain>
    </source>
</reference>
<dbReference type="InterPro" id="IPR029062">
    <property type="entry name" value="Class_I_gatase-like"/>
</dbReference>
<dbReference type="InterPro" id="IPR006221">
    <property type="entry name" value="TrpG/PapA_dom"/>
</dbReference>
<dbReference type="InterPro" id="IPR005801">
    <property type="entry name" value="ADC_synthase"/>
</dbReference>
<comment type="catalytic activity">
    <reaction evidence="4">
        <text>chorismate + L-glutamine = anthranilate + pyruvate + L-glutamate + H(+)</text>
        <dbReference type="Rhea" id="RHEA:21732"/>
        <dbReference type="ChEBI" id="CHEBI:15361"/>
        <dbReference type="ChEBI" id="CHEBI:15378"/>
        <dbReference type="ChEBI" id="CHEBI:16567"/>
        <dbReference type="ChEBI" id="CHEBI:29748"/>
        <dbReference type="ChEBI" id="CHEBI:29985"/>
        <dbReference type="ChEBI" id="CHEBI:58359"/>
        <dbReference type="EC" id="4.1.3.27"/>
    </reaction>
</comment>
<dbReference type="PANTHER" id="PTHR11236:SF49">
    <property type="entry name" value="ANTHRANILATE SYNTHASE COMPONENT 1"/>
    <property type="match status" value="1"/>
</dbReference>